<keyword evidence="11" id="KW-1185">Reference proteome</keyword>
<dbReference type="GO" id="GO:0006227">
    <property type="term" value="P:dUDP biosynthetic process"/>
    <property type="evidence" value="ECO:0007669"/>
    <property type="project" value="TreeGrafter"/>
</dbReference>
<dbReference type="PANTHER" id="PTHR10344">
    <property type="entry name" value="THYMIDYLATE KINASE"/>
    <property type="match status" value="1"/>
</dbReference>
<evidence type="ECO:0000256" key="8">
    <source>
        <dbReference type="HAMAP-Rule" id="MF_00165"/>
    </source>
</evidence>
<dbReference type="GO" id="GO:0004798">
    <property type="term" value="F:dTMP kinase activity"/>
    <property type="evidence" value="ECO:0007669"/>
    <property type="project" value="UniProtKB-UniRule"/>
</dbReference>
<evidence type="ECO:0000256" key="5">
    <source>
        <dbReference type="ARBA" id="ARBA00022777"/>
    </source>
</evidence>
<evidence type="ECO:0000313" key="10">
    <source>
        <dbReference type="EMBL" id="ADV64999.1"/>
    </source>
</evidence>
<keyword evidence="2 8" id="KW-0808">Transferase</keyword>
<dbReference type="GO" id="GO:0005737">
    <property type="term" value="C:cytoplasm"/>
    <property type="evidence" value="ECO:0007669"/>
    <property type="project" value="TreeGrafter"/>
</dbReference>
<dbReference type="GO" id="GO:0005524">
    <property type="term" value="F:ATP binding"/>
    <property type="evidence" value="ECO:0007669"/>
    <property type="project" value="UniProtKB-UniRule"/>
</dbReference>
<feature type="binding site" evidence="8">
    <location>
        <begin position="12"/>
        <end position="19"/>
    </location>
    <ligand>
        <name>ATP</name>
        <dbReference type="ChEBI" id="CHEBI:30616"/>
    </ligand>
</feature>
<evidence type="ECO:0000256" key="2">
    <source>
        <dbReference type="ARBA" id="ARBA00022679"/>
    </source>
</evidence>
<dbReference type="EMBL" id="CP002363">
    <property type="protein sequence ID" value="ADV64999.1"/>
    <property type="molecule type" value="Genomic_DNA"/>
</dbReference>
<dbReference type="NCBIfam" id="TIGR00041">
    <property type="entry name" value="DTMP_kinase"/>
    <property type="match status" value="1"/>
</dbReference>
<dbReference type="Proteomes" id="UP000001068">
    <property type="component" value="Chromosome"/>
</dbReference>
<dbReference type="InterPro" id="IPR027417">
    <property type="entry name" value="P-loop_NTPase"/>
</dbReference>
<dbReference type="EC" id="2.7.4.9" evidence="8"/>
<reference evidence="10 11" key="2">
    <citation type="journal article" date="2011" name="Stand. Genomic Sci.">
        <title>Complete genome sequence of Desulfurococcus mucosus type strain (O7/1).</title>
        <authorList>
            <person name="Wirth R."/>
            <person name="Chertkov O."/>
            <person name="Held B."/>
            <person name="Lapidus A."/>
            <person name="Nolan M."/>
            <person name="Lucas S."/>
            <person name="Hammon N."/>
            <person name="Deshpande S."/>
            <person name="Cheng J.F."/>
            <person name="Tapia R."/>
            <person name="Han C."/>
            <person name="Goodwin L."/>
            <person name="Pitluck S."/>
            <person name="Liolios K."/>
            <person name="Ioanna P."/>
            <person name="Ivanova N."/>
            <person name="Mavromatis K."/>
            <person name="Mikhailova N."/>
            <person name="Pati A."/>
            <person name="Chen A."/>
            <person name="Palaniappan K."/>
            <person name="Land M."/>
            <person name="Hauser L."/>
            <person name="Chang Y.J."/>
            <person name="Jeffries C.D."/>
            <person name="Bilek Y."/>
            <person name="Hader T."/>
            <person name="Rohde M."/>
            <person name="Spring S."/>
            <person name="Sikorski J."/>
            <person name="Goker M."/>
            <person name="Woyke T."/>
            <person name="Bristow J."/>
            <person name="Eisen J.A."/>
            <person name="Markowitz V."/>
            <person name="Hugenholtz P."/>
            <person name="Kyrpides N.C."/>
            <person name="Klenk H.P."/>
        </authorList>
    </citation>
    <scope>NUCLEOTIDE SEQUENCE [LARGE SCALE GENOMIC DNA]</scope>
    <source>
        <strain evidence="11">ATCC 35584 / DSM 2162 / JCM 9187 / O7/1</strain>
    </source>
</reference>
<gene>
    <name evidence="8" type="primary">tmk</name>
    <name evidence="10" type="ordered locus">Desmu_0692</name>
</gene>
<evidence type="ECO:0000256" key="4">
    <source>
        <dbReference type="ARBA" id="ARBA00022741"/>
    </source>
</evidence>
<dbReference type="HOGENOM" id="CLU_049131_1_3_2"/>
<feature type="domain" description="Thymidylate kinase-like" evidence="9">
    <location>
        <begin position="10"/>
        <end position="187"/>
    </location>
</feature>
<keyword evidence="6 8" id="KW-0067">ATP-binding</keyword>
<comment type="catalytic activity">
    <reaction evidence="7 8">
        <text>dTMP + ATP = dTDP + ADP</text>
        <dbReference type="Rhea" id="RHEA:13517"/>
        <dbReference type="ChEBI" id="CHEBI:30616"/>
        <dbReference type="ChEBI" id="CHEBI:58369"/>
        <dbReference type="ChEBI" id="CHEBI:63528"/>
        <dbReference type="ChEBI" id="CHEBI:456216"/>
        <dbReference type="EC" id="2.7.4.9"/>
    </reaction>
</comment>
<evidence type="ECO:0000259" key="9">
    <source>
        <dbReference type="Pfam" id="PF02223"/>
    </source>
</evidence>
<dbReference type="InterPro" id="IPR039430">
    <property type="entry name" value="Thymidylate_kin-like_dom"/>
</dbReference>
<dbReference type="PROSITE" id="PS01331">
    <property type="entry name" value="THYMIDYLATE_KINASE"/>
    <property type="match status" value="1"/>
</dbReference>
<keyword evidence="5 8" id="KW-0418">Kinase</keyword>
<reference evidence="11" key="1">
    <citation type="submission" date="2010-11" db="EMBL/GenBank/DDBJ databases">
        <title>The complete genome of Desulfurococcus mucosus DSM 2162.</title>
        <authorList>
            <consortium name="US DOE Joint Genome Institute (JGI-PGF)"/>
            <person name="Lucas S."/>
            <person name="Copeland A."/>
            <person name="Lapidus A."/>
            <person name="Bruce D."/>
            <person name="Goodwin L."/>
            <person name="Pitluck S."/>
            <person name="Kyrpides N."/>
            <person name="Mavromatis K."/>
            <person name="Pagani I."/>
            <person name="Ivanova N."/>
            <person name="Ovchinnikova G."/>
            <person name="Chertkov O."/>
            <person name="Held B."/>
            <person name="Brettin T."/>
            <person name="Detter J.C."/>
            <person name="Tapia R."/>
            <person name="Han C."/>
            <person name="Land M."/>
            <person name="Hauser L."/>
            <person name="Markowitz V."/>
            <person name="Cheng J.-F."/>
            <person name="Hugenholtz P."/>
            <person name="Woyke T."/>
            <person name="Wu D."/>
            <person name="Wirth R."/>
            <person name="Bilek Y."/>
            <person name="Hader T."/>
            <person name="Klenk H.-P."/>
            <person name="Eisen J.A."/>
        </authorList>
    </citation>
    <scope>NUCLEOTIDE SEQUENCE [LARGE SCALE GENOMIC DNA]</scope>
    <source>
        <strain evidence="11">ATCC 35584 / DSM 2162 / JCM 9187 / O7/1</strain>
    </source>
</reference>
<sequence length="204" mass="22925">MHGKGYFIVLEGLDGAGKTTVAHRLVEELESRGFPAIYTYEPTDSEIVKAVKSIYSDLRDAYIDALAFALDRLIHVKSLVKPFIEKGVTVVSDRYFYSSVAYQSASGAPFDWILEVNKYALKPDVAIYLDVDPEEGLSRKTTSTSRFPEYEKKEFLHRVREAYVRMVEIGLLTRVDASRPLGEVYAEVWSIVQGVIGRGHAPRG</sequence>
<keyword evidence="3 8" id="KW-0545">Nucleotide biosynthesis</keyword>
<organism evidence="10 11">
    <name type="scientific">Desulfurococcus mucosus (strain ATCC 35584 / DSM 2162 / JCM 9187 / O7/1)</name>
    <dbReference type="NCBI Taxonomy" id="765177"/>
    <lineage>
        <taxon>Archaea</taxon>
        <taxon>Thermoproteota</taxon>
        <taxon>Thermoprotei</taxon>
        <taxon>Desulfurococcales</taxon>
        <taxon>Desulfurococcaceae</taxon>
        <taxon>Desulfurococcus</taxon>
    </lineage>
</organism>
<dbReference type="Pfam" id="PF02223">
    <property type="entry name" value="Thymidylate_kin"/>
    <property type="match status" value="1"/>
</dbReference>
<evidence type="ECO:0000256" key="6">
    <source>
        <dbReference type="ARBA" id="ARBA00022840"/>
    </source>
</evidence>
<dbReference type="eggNOG" id="arCOG01891">
    <property type="taxonomic scope" value="Archaea"/>
</dbReference>
<evidence type="ECO:0000256" key="1">
    <source>
        <dbReference type="ARBA" id="ARBA00009776"/>
    </source>
</evidence>
<name>E8R923_DESM0</name>
<evidence type="ECO:0000256" key="3">
    <source>
        <dbReference type="ARBA" id="ARBA00022727"/>
    </source>
</evidence>
<dbReference type="InterPro" id="IPR018094">
    <property type="entry name" value="Thymidylate_kinase"/>
</dbReference>
<dbReference type="SUPFAM" id="SSF52540">
    <property type="entry name" value="P-loop containing nucleoside triphosphate hydrolases"/>
    <property type="match status" value="1"/>
</dbReference>
<dbReference type="PANTHER" id="PTHR10344:SF4">
    <property type="entry name" value="UMP-CMP KINASE 2, MITOCHONDRIAL"/>
    <property type="match status" value="1"/>
</dbReference>
<dbReference type="Gene3D" id="3.40.50.300">
    <property type="entry name" value="P-loop containing nucleotide triphosphate hydrolases"/>
    <property type="match status" value="1"/>
</dbReference>
<dbReference type="STRING" id="765177.Desmu_0692"/>
<dbReference type="InterPro" id="IPR018095">
    <property type="entry name" value="Thymidylate_kin_CS"/>
</dbReference>
<proteinExistence type="inferred from homology"/>
<keyword evidence="4 8" id="KW-0547">Nucleotide-binding</keyword>
<comment type="similarity">
    <text evidence="1 8">Belongs to the thymidylate kinase family.</text>
</comment>
<dbReference type="OrthoDB" id="43083at2157"/>
<dbReference type="RefSeq" id="WP_013562221.1">
    <property type="nucleotide sequence ID" value="NC_014961.1"/>
</dbReference>
<dbReference type="GO" id="GO:0006233">
    <property type="term" value="P:dTDP biosynthetic process"/>
    <property type="evidence" value="ECO:0007669"/>
    <property type="project" value="InterPro"/>
</dbReference>
<accession>E8R923</accession>
<dbReference type="CDD" id="cd01672">
    <property type="entry name" value="TMPK"/>
    <property type="match status" value="1"/>
</dbReference>
<evidence type="ECO:0000313" key="11">
    <source>
        <dbReference type="Proteomes" id="UP000001068"/>
    </source>
</evidence>
<dbReference type="GeneID" id="10153387"/>
<dbReference type="KEGG" id="dmu:Desmu_0692"/>
<dbReference type="GO" id="GO:0006235">
    <property type="term" value="P:dTTP biosynthetic process"/>
    <property type="evidence" value="ECO:0007669"/>
    <property type="project" value="UniProtKB-UniRule"/>
</dbReference>
<evidence type="ECO:0000256" key="7">
    <source>
        <dbReference type="ARBA" id="ARBA00048743"/>
    </source>
</evidence>
<protein>
    <recommendedName>
        <fullName evidence="8">Probable thymidylate kinase</fullName>
        <ecNumber evidence="8">2.7.4.9</ecNumber>
    </recommendedName>
    <alternativeName>
        <fullName evidence="8">dTMP kinase</fullName>
    </alternativeName>
</protein>
<dbReference type="AlphaFoldDB" id="E8R923"/>
<dbReference type="HAMAP" id="MF_00165">
    <property type="entry name" value="Thymidylate_kinase"/>
    <property type="match status" value="1"/>
</dbReference>